<evidence type="ECO:0000256" key="2">
    <source>
        <dbReference type="ARBA" id="ARBA00022490"/>
    </source>
</evidence>
<comment type="subcellular location">
    <subcellularLocation>
        <location evidence="9 10">Cytoplasm</location>
    </subcellularLocation>
</comment>
<gene>
    <name evidence="9" type="primary">hemH</name>
    <name evidence="11" type="ORF">GVO57_09885</name>
</gene>
<evidence type="ECO:0000256" key="4">
    <source>
        <dbReference type="ARBA" id="ARBA00023004"/>
    </source>
</evidence>
<feature type="binding site" evidence="9">
    <location>
        <position position="204"/>
    </location>
    <ligand>
        <name>Fe(2+)</name>
        <dbReference type="ChEBI" id="CHEBI:29033"/>
    </ligand>
</feature>
<keyword evidence="4 9" id="KW-0408">Iron</keyword>
<dbReference type="KEGG" id="schy:GVO57_09885"/>
<dbReference type="InterPro" id="IPR033644">
    <property type="entry name" value="Ferrochelatase_C"/>
</dbReference>
<dbReference type="GO" id="GO:0005737">
    <property type="term" value="C:cytoplasm"/>
    <property type="evidence" value="ECO:0007669"/>
    <property type="project" value="UniProtKB-SubCell"/>
</dbReference>
<comment type="catalytic activity">
    <reaction evidence="8">
        <text>Fe-coproporphyrin III + 2 H(+) = coproporphyrin III + Fe(2+)</text>
        <dbReference type="Rhea" id="RHEA:49572"/>
        <dbReference type="ChEBI" id="CHEBI:15378"/>
        <dbReference type="ChEBI" id="CHEBI:29033"/>
        <dbReference type="ChEBI" id="CHEBI:68438"/>
        <dbReference type="ChEBI" id="CHEBI:131725"/>
        <dbReference type="EC" id="4.99.1.9"/>
    </reaction>
    <physiologicalReaction direction="right-to-left" evidence="8">
        <dbReference type="Rhea" id="RHEA:49574"/>
    </physiologicalReaction>
</comment>
<dbReference type="EMBL" id="CP047895">
    <property type="protein sequence ID" value="QHL91070.1"/>
    <property type="molecule type" value="Genomic_DNA"/>
</dbReference>
<protein>
    <recommendedName>
        <fullName evidence="9 10">Ferrochelatase</fullName>
        <ecNumber evidence="9 10">4.98.1.1</ecNumber>
    </recommendedName>
    <alternativeName>
        <fullName evidence="9">Heme synthase</fullName>
    </alternativeName>
    <alternativeName>
        <fullName evidence="9">Protoheme ferro-lyase</fullName>
    </alternativeName>
</protein>
<comment type="catalytic activity">
    <reaction evidence="9 10">
        <text>heme b + 2 H(+) = protoporphyrin IX + Fe(2+)</text>
        <dbReference type="Rhea" id="RHEA:22584"/>
        <dbReference type="ChEBI" id="CHEBI:15378"/>
        <dbReference type="ChEBI" id="CHEBI:29033"/>
        <dbReference type="ChEBI" id="CHEBI:57306"/>
        <dbReference type="ChEBI" id="CHEBI:60344"/>
        <dbReference type="EC" id="4.98.1.1"/>
    </reaction>
</comment>
<keyword evidence="6 9" id="KW-0456">Lyase</keyword>
<dbReference type="EC" id="4.98.1.1" evidence="9 10"/>
<dbReference type="Gene3D" id="3.40.50.1400">
    <property type="match status" value="2"/>
</dbReference>
<feature type="binding site" evidence="9">
    <location>
        <position position="282"/>
    </location>
    <ligand>
        <name>Fe(2+)</name>
        <dbReference type="ChEBI" id="CHEBI:29033"/>
    </ligand>
</feature>
<dbReference type="NCBIfam" id="TIGR00109">
    <property type="entry name" value="hemH"/>
    <property type="match status" value="1"/>
</dbReference>
<sequence length="334" mass="37024">MRPTDHPPIAPRRVGVLLINLGTPDAPTVPAVRRYLAEFLSDRRVVEIPPLIWQIILRGFILNTRPQKSAEAYQLVWTPDGSPLAALTKRQADGLAGAFGPDVIVDWAMRYGNPSIEDRLRALKDQGCERILFAPLYPQYCGATTATANDKAFAALARLRWQPAIRTLPPYYDDPLYIAALKQSLLDGLAQLDFEPEAIVTSFHGMPLRTLELGDPYHCHCQKTARLLSEALGRPVRVSFQSRFGRAKWLEPATDEVLEALPEQGVRRVAVIAPGFSVDCIETLEELAIRGREGFEEAGGTHFAYLPCLNDSPVGMDFLRALLARELEGWVSAA</sequence>
<dbReference type="Proteomes" id="UP000464468">
    <property type="component" value="Chromosome"/>
</dbReference>
<dbReference type="GO" id="GO:0004325">
    <property type="term" value="F:ferrochelatase activity"/>
    <property type="evidence" value="ECO:0007669"/>
    <property type="project" value="UniProtKB-UniRule"/>
</dbReference>
<organism evidence="11 12">
    <name type="scientific">Sphingomonas changnyeongensis</name>
    <dbReference type="NCBI Taxonomy" id="2698679"/>
    <lineage>
        <taxon>Bacteria</taxon>
        <taxon>Pseudomonadati</taxon>
        <taxon>Pseudomonadota</taxon>
        <taxon>Alphaproteobacteria</taxon>
        <taxon>Sphingomonadales</taxon>
        <taxon>Sphingomonadaceae</taxon>
        <taxon>Sphingomonas</taxon>
    </lineage>
</organism>
<evidence type="ECO:0000256" key="5">
    <source>
        <dbReference type="ARBA" id="ARBA00023133"/>
    </source>
</evidence>
<evidence type="ECO:0000256" key="10">
    <source>
        <dbReference type="RuleBase" id="RU000607"/>
    </source>
</evidence>
<dbReference type="GO" id="GO:0046872">
    <property type="term" value="F:metal ion binding"/>
    <property type="evidence" value="ECO:0007669"/>
    <property type="project" value="UniProtKB-KW"/>
</dbReference>
<keyword evidence="5 9" id="KW-0350">Heme biosynthesis</keyword>
<keyword evidence="12" id="KW-1185">Reference proteome</keyword>
<keyword evidence="2 9" id="KW-0963">Cytoplasm</keyword>
<keyword evidence="3 9" id="KW-0479">Metal-binding</keyword>
<name>A0A7Z2NWG4_9SPHN</name>
<dbReference type="PANTHER" id="PTHR11108:SF1">
    <property type="entry name" value="FERROCHELATASE, MITOCHONDRIAL"/>
    <property type="match status" value="1"/>
</dbReference>
<evidence type="ECO:0000313" key="12">
    <source>
        <dbReference type="Proteomes" id="UP000464468"/>
    </source>
</evidence>
<dbReference type="FunFam" id="3.40.50.1400:FF:000002">
    <property type="entry name" value="Ferrochelatase"/>
    <property type="match status" value="1"/>
</dbReference>
<dbReference type="HAMAP" id="MF_00323">
    <property type="entry name" value="Ferrochelatase"/>
    <property type="match status" value="1"/>
</dbReference>
<evidence type="ECO:0000256" key="3">
    <source>
        <dbReference type="ARBA" id="ARBA00022723"/>
    </source>
</evidence>
<dbReference type="PROSITE" id="PS00534">
    <property type="entry name" value="FERROCHELATASE"/>
    <property type="match status" value="1"/>
</dbReference>
<keyword evidence="7 9" id="KW-0627">Porphyrin biosynthesis</keyword>
<dbReference type="RefSeq" id="WP_160593000.1">
    <property type="nucleotide sequence ID" value="NZ_CP047895.1"/>
</dbReference>
<dbReference type="CDD" id="cd03411">
    <property type="entry name" value="Ferrochelatase_N"/>
    <property type="match status" value="1"/>
</dbReference>
<comment type="similarity">
    <text evidence="1 9 10">Belongs to the ferrochelatase family.</text>
</comment>
<dbReference type="UniPathway" id="UPA00252">
    <property type="reaction ID" value="UER00325"/>
</dbReference>
<accession>A0A7Z2NWG4</accession>
<dbReference type="InterPro" id="IPR001015">
    <property type="entry name" value="Ferrochelatase"/>
</dbReference>
<dbReference type="SUPFAM" id="SSF53800">
    <property type="entry name" value="Chelatase"/>
    <property type="match status" value="1"/>
</dbReference>
<evidence type="ECO:0000256" key="1">
    <source>
        <dbReference type="ARBA" id="ARBA00007718"/>
    </source>
</evidence>
<reference evidence="11 12" key="1">
    <citation type="submission" date="2020-01" db="EMBL/GenBank/DDBJ databases">
        <title>Sphingomonas sp. C33 whole genome sequece.</title>
        <authorList>
            <person name="Park C."/>
        </authorList>
    </citation>
    <scope>NUCLEOTIDE SEQUENCE [LARGE SCALE GENOMIC DNA]</scope>
    <source>
        <strain evidence="11 12">C33</strain>
    </source>
</reference>
<dbReference type="GO" id="GO:0006783">
    <property type="term" value="P:heme biosynthetic process"/>
    <property type="evidence" value="ECO:0007669"/>
    <property type="project" value="UniProtKB-UniRule"/>
</dbReference>
<dbReference type="AlphaFoldDB" id="A0A7Z2NWG4"/>
<dbReference type="PANTHER" id="PTHR11108">
    <property type="entry name" value="FERROCHELATASE"/>
    <property type="match status" value="1"/>
</dbReference>
<comment type="pathway">
    <text evidence="9 10">Porphyrin-containing compound metabolism; protoheme biosynthesis; protoheme from protoporphyrin-IX: step 1/1.</text>
</comment>
<evidence type="ECO:0000313" key="11">
    <source>
        <dbReference type="EMBL" id="QHL91070.1"/>
    </source>
</evidence>
<dbReference type="InterPro" id="IPR019772">
    <property type="entry name" value="Ferrochelatase_AS"/>
</dbReference>
<dbReference type="Pfam" id="PF00762">
    <property type="entry name" value="Ferrochelatase"/>
    <property type="match status" value="1"/>
</dbReference>
<evidence type="ECO:0000256" key="6">
    <source>
        <dbReference type="ARBA" id="ARBA00023239"/>
    </source>
</evidence>
<evidence type="ECO:0000256" key="8">
    <source>
        <dbReference type="ARBA" id="ARBA00024536"/>
    </source>
</evidence>
<comment type="function">
    <text evidence="9 10">Catalyzes the ferrous insertion into protoporphyrin IX.</text>
</comment>
<dbReference type="InterPro" id="IPR033659">
    <property type="entry name" value="Ferrochelatase_N"/>
</dbReference>
<dbReference type="CDD" id="cd00419">
    <property type="entry name" value="Ferrochelatase_C"/>
    <property type="match status" value="1"/>
</dbReference>
<evidence type="ECO:0000256" key="9">
    <source>
        <dbReference type="HAMAP-Rule" id="MF_00323"/>
    </source>
</evidence>
<evidence type="ECO:0000256" key="7">
    <source>
        <dbReference type="ARBA" id="ARBA00023244"/>
    </source>
</evidence>
<proteinExistence type="inferred from homology"/>